<gene>
    <name evidence="2" type="ORF">ACFO0A_02620</name>
</gene>
<feature type="domain" description="N-acetyltransferase" evidence="1">
    <location>
        <begin position="7"/>
        <end position="173"/>
    </location>
</feature>
<reference evidence="3" key="1">
    <citation type="journal article" date="2019" name="Int. J. Syst. Evol. Microbiol.">
        <title>The Global Catalogue of Microorganisms (GCM) 10K type strain sequencing project: providing services to taxonomists for standard genome sequencing and annotation.</title>
        <authorList>
            <consortium name="The Broad Institute Genomics Platform"/>
            <consortium name="The Broad Institute Genome Sequencing Center for Infectious Disease"/>
            <person name="Wu L."/>
            <person name="Ma J."/>
        </authorList>
    </citation>
    <scope>NUCLEOTIDE SEQUENCE [LARGE SCALE GENOMIC DNA]</scope>
    <source>
        <strain evidence="3">CGMCC 1.12989</strain>
    </source>
</reference>
<keyword evidence="2" id="KW-0808">Transferase</keyword>
<dbReference type="PANTHER" id="PTHR43792:SF1">
    <property type="entry name" value="N-ACETYLTRANSFERASE DOMAIN-CONTAINING PROTEIN"/>
    <property type="match status" value="1"/>
</dbReference>
<evidence type="ECO:0000313" key="3">
    <source>
        <dbReference type="Proteomes" id="UP001595828"/>
    </source>
</evidence>
<dbReference type="InterPro" id="IPR000182">
    <property type="entry name" value="GNAT_dom"/>
</dbReference>
<proteinExistence type="predicted"/>
<dbReference type="EMBL" id="JBHSDR010000003">
    <property type="protein sequence ID" value="MFC4293948.1"/>
    <property type="molecule type" value="Genomic_DNA"/>
</dbReference>
<dbReference type="PANTHER" id="PTHR43792">
    <property type="entry name" value="GNAT FAMILY, PUTATIVE (AFU_ORTHOLOGUE AFUA_3G00765)-RELATED-RELATED"/>
    <property type="match status" value="1"/>
</dbReference>
<comment type="caution">
    <text evidence="2">The sequence shown here is derived from an EMBL/GenBank/DDBJ whole genome shotgun (WGS) entry which is preliminary data.</text>
</comment>
<sequence length="174" mass="19713">MIETARLRLRPWSDADRDQFFALAQDEEVMRYLPALDRAASDNVIDRLMAAQGRDGYCFWAVERREDGAVLGFCGLMAPRPPLTEVEIGWRLARDAWGQGFASEAARASLQWAWDNIPEAMSVVAITVPENVRSQAVMDRIGMKRDEGADFDHPSVPEGDPLRRHVLYRIERPA</sequence>
<dbReference type="InterPro" id="IPR051531">
    <property type="entry name" value="N-acetyltransferase"/>
</dbReference>
<dbReference type="Proteomes" id="UP001595828">
    <property type="component" value="Unassembled WGS sequence"/>
</dbReference>
<dbReference type="Gene3D" id="3.40.630.30">
    <property type="match status" value="1"/>
</dbReference>
<dbReference type="PROSITE" id="PS51186">
    <property type="entry name" value="GNAT"/>
    <property type="match status" value="1"/>
</dbReference>
<dbReference type="InterPro" id="IPR016181">
    <property type="entry name" value="Acyl_CoA_acyltransferase"/>
</dbReference>
<keyword evidence="2" id="KW-0012">Acyltransferase</keyword>
<dbReference type="Pfam" id="PF13302">
    <property type="entry name" value="Acetyltransf_3"/>
    <property type="match status" value="1"/>
</dbReference>
<protein>
    <submittedName>
        <fullName evidence="2">GNAT family N-acetyltransferase</fullName>
        <ecNumber evidence="2">2.3.-.-</ecNumber>
    </submittedName>
</protein>
<dbReference type="RefSeq" id="WP_379537425.1">
    <property type="nucleotide sequence ID" value="NZ_JBHSDR010000003.1"/>
</dbReference>
<evidence type="ECO:0000259" key="1">
    <source>
        <dbReference type="PROSITE" id="PS51186"/>
    </source>
</evidence>
<organism evidence="2 3">
    <name type="scientific">Novosphingobium tardum</name>
    <dbReference type="NCBI Taxonomy" id="1538021"/>
    <lineage>
        <taxon>Bacteria</taxon>
        <taxon>Pseudomonadati</taxon>
        <taxon>Pseudomonadota</taxon>
        <taxon>Alphaproteobacteria</taxon>
        <taxon>Sphingomonadales</taxon>
        <taxon>Sphingomonadaceae</taxon>
        <taxon>Novosphingobium</taxon>
    </lineage>
</organism>
<evidence type="ECO:0000313" key="2">
    <source>
        <dbReference type="EMBL" id="MFC4293948.1"/>
    </source>
</evidence>
<keyword evidence="3" id="KW-1185">Reference proteome</keyword>
<dbReference type="SUPFAM" id="SSF55729">
    <property type="entry name" value="Acyl-CoA N-acyltransferases (Nat)"/>
    <property type="match status" value="1"/>
</dbReference>
<dbReference type="EC" id="2.3.-.-" evidence="2"/>
<accession>A0ABV8RLI4</accession>
<name>A0ABV8RLI4_9SPHN</name>
<dbReference type="GO" id="GO:0016746">
    <property type="term" value="F:acyltransferase activity"/>
    <property type="evidence" value="ECO:0007669"/>
    <property type="project" value="UniProtKB-KW"/>
</dbReference>